<evidence type="ECO:0000256" key="1">
    <source>
        <dbReference type="ARBA" id="ARBA00004245"/>
    </source>
</evidence>
<evidence type="ECO:0000259" key="7">
    <source>
        <dbReference type="Pfam" id="PF06886"/>
    </source>
</evidence>
<evidence type="ECO:0000256" key="5">
    <source>
        <dbReference type="ARBA" id="ARBA00023212"/>
    </source>
</evidence>
<sequence length="441" mass="48488">MGSGNVEVGPTRRLCSVGGYFALPFWLIYDGDPTVLGLSGIGSNNEPNLAQAQPKLDRDRERDRERERRGVVVVLCRRSWSSELETLSDMGKEVADIHFDEKSDSAVDSFTHGEQSDEHDSKHLGLSESDEATKVTSDSLGEASPIYQDKSGLQEQEVPSVENLTLGPDTNEKGEERCDIQKPSTDGGPTSQTVPQPFAVATDKHPSGVNRTIANTARNGNNALKTTITPTLRKPLQPDNTKHLDEEDAWSLASSTTASMKQFKGRYTKAAAPIFKCSERAEKRKEFYLKLEEKHQALEAEKSESEARSKEERDAAIKQLRKSMTFKATPMPSFYHEGPPPKAELKKLPTTRAKSPKLGRRKSCSDATNPSKGTDQSRVSGRVNRHSLDNSKQVTNKLQNGARKDDASKDQGNKLITTRAATKAPAQKASNLRISNIAVQS</sequence>
<reference evidence="8" key="1">
    <citation type="submission" date="2020-07" db="EMBL/GenBank/DDBJ databases">
        <authorList>
            <person name="Lin J."/>
        </authorList>
    </citation>
    <scope>NUCLEOTIDE SEQUENCE</scope>
</reference>
<name>A0A6V7QRS5_ANACO</name>
<feature type="compositionally biased region" description="Basic and acidic residues" evidence="6">
    <location>
        <begin position="297"/>
        <end position="316"/>
    </location>
</feature>
<feature type="compositionally biased region" description="Basic and acidic residues" evidence="6">
    <location>
        <begin position="402"/>
        <end position="412"/>
    </location>
</feature>
<dbReference type="EMBL" id="CAJEUB010000003">
    <property type="protein sequence ID" value="CAD1845486.1"/>
    <property type="molecule type" value="Genomic_DNA"/>
</dbReference>
<organism evidence="8">
    <name type="scientific">Ananas comosus var. bracteatus</name>
    <name type="common">red pineapple</name>
    <dbReference type="NCBI Taxonomy" id="296719"/>
    <lineage>
        <taxon>Eukaryota</taxon>
        <taxon>Viridiplantae</taxon>
        <taxon>Streptophyta</taxon>
        <taxon>Embryophyta</taxon>
        <taxon>Tracheophyta</taxon>
        <taxon>Spermatophyta</taxon>
        <taxon>Magnoliopsida</taxon>
        <taxon>Liliopsida</taxon>
        <taxon>Poales</taxon>
        <taxon>Bromeliaceae</taxon>
        <taxon>Bromelioideae</taxon>
        <taxon>Ananas</taxon>
    </lineage>
</organism>
<protein>
    <recommendedName>
        <fullName evidence="7">TPX2 C-terminal domain-containing protein</fullName>
    </recommendedName>
</protein>
<feature type="compositionally biased region" description="Polar residues" evidence="6">
    <location>
        <begin position="390"/>
        <end position="399"/>
    </location>
</feature>
<comment type="subcellular location">
    <subcellularLocation>
        <location evidence="1">Cytoplasm</location>
        <location evidence="1">Cytoskeleton</location>
    </subcellularLocation>
</comment>
<evidence type="ECO:0000256" key="6">
    <source>
        <dbReference type="SAM" id="MobiDB-lite"/>
    </source>
</evidence>
<keyword evidence="4" id="KW-0493">Microtubule</keyword>
<dbReference type="Pfam" id="PF06886">
    <property type="entry name" value="TPX2"/>
    <property type="match status" value="1"/>
</dbReference>
<evidence type="ECO:0000256" key="4">
    <source>
        <dbReference type="ARBA" id="ARBA00022701"/>
    </source>
</evidence>
<dbReference type="AlphaFoldDB" id="A0A6V7QRS5"/>
<feature type="compositionally biased region" description="Basic and acidic residues" evidence="6">
    <location>
        <begin position="114"/>
        <end position="125"/>
    </location>
</feature>
<evidence type="ECO:0000256" key="2">
    <source>
        <dbReference type="ARBA" id="ARBA00005885"/>
    </source>
</evidence>
<keyword evidence="3" id="KW-0963">Cytoplasm</keyword>
<feature type="region of interest" description="Disordered" evidence="6">
    <location>
        <begin position="107"/>
        <end position="196"/>
    </location>
</feature>
<dbReference type="InterPro" id="IPR027329">
    <property type="entry name" value="TPX2_C"/>
</dbReference>
<dbReference type="GO" id="GO:0000226">
    <property type="term" value="P:microtubule cytoskeleton organization"/>
    <property type="evidence" value="ECO:0007669"/>
    <property type="project" value="InterPro"/>
</dbReference>
<dbReference type="PANTHER" id="PTHR46372">
    <property type="entry name" value="PROTEIN WVD2-LIKE 3"/>
    <property type="match status" value="1"/>
</dbReference>
<feature type="compositionally biased region" description="Polar residues" evidence="6">
    <location>
        <begin position="42"/>
        <end position="51"/>
    </location>
</feature>
<dbReference type="PANTHER" id="PTHR46372:SF2">
    <property type="entry name" value="PROTEIN WVD2-LIKE 3"/>
    <property type="match status" value="1"/>
</dbReference>
<evidence type="ECO:0000256" key="3">
    <source>
        <dbReference type="ARBA" id="ARBA00022490"/>
    </source>
</evidence>
<evidence type="ECO:0000313" key="8">
    <source>
        <dbReference type="EMBL" id="CAD1845486.1"/>
    </source>
</evidence>
<feature type="compositionally biased region" description="Polar residues" evidence="6">
    <location>
        <begin position="365"/>
        <end position="379"/>
    </location>
</feature>
<feature type="domain" description="TPX2 C-terminal" evidence="7">
    <location>
        <begin position="275"/>
        <end position="343"/>
    </location>
</feature>
<keyword evidence="5" id="KW-0206">Cytoskeleton</keyword>
<dbReference type="GO" id="GO:0008017">
    <property type="term" value="F:microtubule binding"/>
    <property type="evidence" value="ECO:0007669"/>
    <property type="project" value="InterPro"/>
</dbReference>
<feature type="compositionally biased region" description="Basic and acidic residues" evidence="6">
    <location>
        <begin position="55"/>
        <end position="64"/>
    </location>
</feature>
<feature type="compositionally biased region" description="Polar residues" evidence="6">
    <location>
        <begin position="182"/>
        <end position="195"/>
    </location>
</feature>
<feature type="compositionally biased region" description="Basic and acidic residues" evidence="6">
    <location>
        <begin position="170"/>
        <end position="180"/>
    </location>
</feature>
<dbReference type="InterPro" id="IPR044806">
    <property type="entry name" value="WVD2/WDL1-4"/>
</dbReference>
<feature type="region of interest" description="Disordered" evidence="6">
    <location>
        <begin position="42"/>
        <end position="64"/>
    </location>
</feature>
<comment type="similarity">
    <text evidence="2">Belongs to the TPX2 family.</text>
</comment>
<dbReference type="GO" id="GO:0005874">
    <property type="term" value="C:microtubule"/>
    <property type="evidence" value="ECO:0007669"/>
    <property type="project" value="UniProtKB-KW"/>
</dbReference>
<feature type="region of interest" description="Disordered" evidence="6">
    <location>
        <begin position="297"/>
        <end position="429"/>
    </location>
</feature>
<accession>A0A6V7QRS5</accession>
<gene>
    <name evidence="8" type="ORF">CB5_LOCUS28697</name>
</gene>
<proteinExistence type="inferred from homology"/>